<evidence type="ECO:0000256" key="9">
    <source>
        <dbReference type="SAM" id="Coils"/>
    </source>
</evidence>
<dbReference type="InterPro" id="IPR004089">
    <property type="entry name" value="MCPsignal_dom"/>
</dbReference>
<keyword evidence="6 11" id="KW-0472">Membrane</keyword>
<feature type="domain" description="HAMP" evidence="13">
    <location>
        <begin position="331"/>
        <end position="375"/>
    </location>
</feature>
<evidence type="ECO:0000259" key="12">
    <source>
        <dbReference type="PROSITE" id="PS50111"/>
    </source>
</evidence>
<dbReference type="PANTHER" id="PTHR43531">
    <property type="entry name" value="PROTEIN ICFG"/>
    <property type="match status" value="1"/>
</dbReference>
<name>A0ABT1G603_9GAMM</name>
<dbReference type="CDD" id="cd18774">
    <property type="entry name" value="PDC2_HK_sensor"/>
    <property type="match status" value="1"/>
</dbReference>
<keyword evidence="8" id="KW-0807">Transducer</keyword>
<keyword evidence="15" id="KW-1185">Reference proteome</keyword>
<evidence type="ECO:0000256" key="10">
    <source>
        <dbReference type="SAM" id="MobiDB-lite"/>
    </source>
</evidence>
<evidence type="ECO:0000256" key="4">
    <source>
        <dbReference type="ARBA" id="ARBA00022692"/>
    </source>
</evidence>
<evidence type="ECO:0000259" key="13">
    <source>
        <dbReference type="PROSITE" id="PS50885"/>
    </source>
</evidence>
<evidence type="ECO:0000256" key="5">
    <source>
        <dbReference type="ARBA" id="ARBA00022989"/>
    </source>
</evidence>
<feature type="coiled-coil region" evidence="9">
    <location>
        <begin position="580"/>
        <end position="607"/>
    </location>
</feature>
<dbReference type="Pfam" id="PF00015">
    <property type="entry name" value="MCPsignal"/>
    <property type="match status" value="1"/>
</dbReference>
<dbReference type="SUPFAM" id="SSF103190">
    <property type="entry name" value="Sensory domain-like"/>
    <property type="match status" value="1"/>
</dbReference>
<accession>A0ABT1G603</accession>
<dbReference type="PROSITE" id="PS50885">
    <property type="entry name" value="HAMP"/>
    <property type="match status" value="1"/>
</dbReference>
<dbReference type="PROSITE" id="PS50111">
    <property type="entry name" value="CHEMOTAXIS_TRANSDUC_2"/>
    <property type="match status" value="1"/>
</dbReference>
<evidence type="ECO:0000256" key="2">
    <source>
        <dbReference type="ARBA" id="ARBA00022475"/>
    </source>
</evidence>
<feature type="transmembrane region" description="Helical" evidence="11">
    <location>
        <begin position="296"/>
        <end position="319"/>
    </location>
</feature>
<comment type="subcellular location">
    <subcellularLocation>
        <location evidence="1">Cell membrane</location>
        <topology evidence="1">Multi-pass membrane protein</topology>
    </subcellularLocation>
</comment>
<dbReference type="RefSeq" id="WP_253445486.1">
    <property type="nucleotide sequence ID" value="NZ_JALJYF010000001.1"/>
</dbReference>
<dbReference type="InterPro" id="IPR003660">
    <property type="entry name" value="HAMP_dom"/>
</dbReference>
<keyword evidence="3" id="KW-0488">Methylation</keyword>
<dbReference type="InterPro" id="IPR029151">
    <property type="entry name" value="Sensor-like_sf"/>
</dbReference>
<dbReference type="Gene3D" id="1.10.287.950">
    <property type="entry name" value="Methyl-accepting chemotaxis protein"/>
    <property type="match status" value="1"/>
</dbReference>
<dbReference type="PANTHER" id="PTHR43531:SF14">
    <property type="entry name" value="METHYL-ACCEPTING CHEMOTAXIS PROTEIN I-RELATED"/>
    <property type="match status" value="1"/>
</dbReference>
<gene>
    <name evidence="14" type="ORF">J2T60_000694</name>
</gene>
<dbReference type="SUPFAM" id="SSF58104">
    <property type="entry name" value="Methyl-accepting chemotaxis protein (MCP) signaling domain"/>
    <property type="match status" value="1"/>
</dbReference>
<evidence type="ECO:0000256" key="3">
    <source>
        <dbReference type="ARBA" id="ARBA00022481"/>
    </source>
</evidence>
<sequence>MRETASPPRPKSILKRLDFRSRLTLMIVSLVLASVILVASLVYMQYRDSYTQATVNQLQGTGEMMTESFAQWLNARQDEVRYIAGLAPVRNLEVDQINHFLAQLADQDGYFDTIFFVSPNGRGLSGVSHDGDARIMSPEEANDFHVADRDWFRQAIRGEAVFSQPLVSRATGNRVSNVVIPVYDDAQQVAGVVRAAVRLDVLFDRMEDLSLGGESDTFLLASDGTPITPIAALRGQDTTIETRAAQAVAAGEDGVDRYQDAAGTPVIGSFSYLPRLDWGLIVEIPEAEALADVNRMFWLLVGITVIIVVIAVGASLAVVRSVIRVLGGDPQQASEVVRRVVDGDLTRNVPVRKGDTTSLLAHINEMQQNLREMMGDIRQSAESVSTASNEISQGNDDLASRTEEQSSSLSETATSVEEISATVKETAESAGHARKLTEGLNEKTNSAEAVGQKAAQAMGEIKKANEEVTSIIEAIDGIAFQTNLLALNASVEAARAGENGRGFAVVAQEVRSLAGRCADEAKRIRTVVESTVDKVDDGEQLVATSSERLHEIGEGVKQVNTFMSEIAAAANEQSSGIDQINQAVSQLEQVNQQNAALVEEASTASRSLDDQAQDLAGLLRRFQL</sequence>
<evidence type="ECO:0000313" key="15">
    <source>
        <dbReference type="Proteomes" id="UP001523550"/>
    </source>
</evidence>
<keyword evidence="2" id="KW-1003">Cell membrane</keyword>
<keyword evidence="9" id="KW-0175">Coiled coil</keyword>
<dbReference type="Gene3D" id="3.30.450.20">
    <property type="entry name" value="PAS domain"/>
    <property type="match status" value="2"/>
</dbReference>
<evidence type="ECO:0000256" key="6">
    <source>
        <dbReference type="ARBA" id="ARBA00023136"/>
    </source>
</evidence>
<dbReference type="Proteomes" id="UP001523550">
    <property type="component" value="Unassembled WGS sequence"/>
</dbReference>
<feature type="region of interest" description="Disordered" evidence="10">
    <location>
        <begin position="377"/>
        <end position="448"/>
    </location>
</feature>
<feature type="compositionally biased region" description="Polar residues" evidence="10">
    <location>
        <begin position="380"/>
        <end position="395"/>
    </location>
</feature>
<evidence type="ECO:0000256" key="7">
    <source>
        <dbReference type="ARBA" id="ARBA00029447"/>
    </source>
</evidence>
<dbReference type="CDD" id="cd11386">
    <property type="entry name" value="MCP_signal"/>
    <property type="match status" value="1"/>
</dbReference>
<evidence type="ECO:0000256" key="11">
    <source>
        <dbReference type="SAM" id="Phobius"/>
    </source>
</evidence>
<dbReference type="EMBL" id="JALJYF010000001">
    <property type="protein sequence ID" value="MCP1726729.1"/>
    <property type="molecule type" value="Genomic_DNA"/>
</dbReference>
<feature type="domain" description="Methyl-accepting transducer" evidence="12">
    <location>
        <begin position="380"/>
        <end position="609"/>
    </location>
</feature>
<feature type="transmembrane region" description="Helical" evidence="11">
    <location>
        <begin position="21"/>
        <end position="44"/>
    </location>
</feature>
<protein>
    <submittedName>
        <fullName evidence="14">Methyl-accepting chemotaxis protein</fullName>
    </submittedName>
</protein>
<dbReference type="InterPro" id="IPR051310">
    <property type="entry name" value="MCP_chemotaxis"/>
</dbReference>
<dbReference type="Pfam" id="PF02743">
    <property type="entry name" value="dCache_1"/>
    <property type="match status" value="1"/>
</dbReference>
<keyword evidence="5 11" id="KW-1133">Transmembrane helix</keyword>
<keyword evidence="4 11" id="KW-0812">Transmembrane</keyword>
<comment type="caution">
    <text evidence="14">The sequence shown here is derived from an EMBL/GenBank/DDBJ whole genome shotgun (WGS) entry which is preliminary data.</text>
</comment>
<organism evidence="14 15">
    <name type="scientific">Natronospira proteinivora</name>
    <dbReference type="NCBI Taxonomy" id="1807133"/>
    <lineage>
        <taxon>Bacteria</taxon>
        <taxon>Pseudomonadati</taxon>
        <taxon>Pseudomonadota</taxon>
        <taxon>Gammaproteobacteria</taxon>
        <taxon>Natronospirales</taxon>
        <taxon>Natronospiraceae</taxon>
        <taxon>Natronospira</taxon>
    </lineage>
</organism>
<evidence type="ECO:0000256" key="8">
    <source>
        <dbReference type="PROSITE-ProRule" id="PRU00284"/>
    </source>
</evidence>
<feature type="compositionally biased region" description="Polar residues" evidence="10">
    <location>
        <begin position="405"/>
        <end position="417"/>
    </location>
</feature>
<comment type="similarity">
    <text evidence="7">Belongs to the methyl-accepting chemotaxis (MCP) protein family.</text>
</comment>
<dbReference type="InterPro" id="IPR033479">
    <property type="entry name" value="dCache_1"/>
</dbReference>
<evidence type="ECO:0000313" key="14">
    <source>
        <dbReference type="EMBL" id="MCP1726729.1"/>
    </source>
</evidence>
<evidence type="ECO:0000256" key="1">
    <source>
        <dbReference type="ARBA" id="ARBA00004651"/>
    </source>
</evidence>
<dbReference type="CDD" id="cd12914">
    <property type="entry name" value="PDC1_DGC_like"/>
    <property type="match status" value="1"/>
</dbReference>
<proteinExistence type="inferred from homology"/>
<reference evidence="14 15" key="1">
    <citation type="submission" date="2022-03" db="EMBL/GenBank/DDBJ databases">
        <title>Genomic Encyclopedia of Type Strains, Phase III (KMG-III): the genomes of soil and plant-associated and newly described type strains.</title>
        <authorList>
            <person name="Whitman W."/>
        </authorList>
    </citation>
    <scope>NUCLEOTIDE SEQUENCE [LARGE SCALE GENOMIC DNA]</scope>
    <source>
        <strain evidence="14 15">BSker1</strain>
    </source>
</reference>
<dbReference type="SMART" id="SM00283">
    <property type="entry name" value="MA"/>
    <property type="match status" value="1"/>
</dbReference>